<dbReference type="Pfam" id="PF00285">
    <property type="entry name" value="Citrate_synt"/>
    <property type="match status" value="1"/>
</dbReference>
<evidence type="ECO:0000256" key="5">
    <source>
        <dbReference type="RuleBase" id="RU003406"/>
    </source>
</evidence>
<dbReference type="AlphaFoldDB" id="A0A7C6AFC3"/>
<dbReference type="InterPro" id="IPR016143">
    <property type="entry name" value="Citrate_synth-like_sm_a-sub"/>
</dbReference>
<keyword evidence="4 5" id="KW-0808">Transferase</keyword>
<dbReference type="InterPro" id="IPR036969">
    <property type="entry name" value="Citrate_synthase_sf"/>
</dbReference>
<reference evidence="6" key="1">
    <citation type="journal article" date="2020" name="mSystems">
        <title>Genome- and Community-Level Interaction Insights into Carbon Utilization and Element Cycling Functions of Hydrothermarchaeota in Hydrothermal Sediment.</title>
        <authorList>
            <person name="Zhou Z."/>
            <person name="Liu Y."/>
            <person name="Xu W."/>
            <person name="Pan J."/>
            <person name="Luo Z.H."/>
            <person name="Li M."/>
        </authorList>
    </citation>
    <scope>NUCLEOTIDE SEQUENCE [LARGE SCALE GENOMIC DNA]</scope>
    <source>
        <strain evidence="6">SpSt-783</strain>
    </source>
</reference>
<dbReference type="GO" id="GO:0036440">
    <property type="term" value="F:citrate synthase activity"/>
    <property type="evidence" value="ECO:0007669"/>
    <property type="project" value="UniProtKB-EC"/>
</dbReference>
<dbReference type="EMBL" id="DTHJ01000036">
    <property type="protein sequence ID" value="HHS62292.1"/>
    <property type="molecule type" value="Genomic_DNA"/>
</dbReference>
<name>A0A7C6AFC3_UNCW3</name>
<dbReference type="InterPro" id="IPR019810">
    <property type="entry name" value="Citrate_synthase_AS"/>
</dbReference>
<dbReference type="GO" id="GO:0005975">
    <property type="term" value="P:carbohydrate metabolic process"/>
    <property type="evidence" value="ECO:0007669"/>
    <property type="project" value="TreeGrafter"/>
</dbReference>
<gene>
    <name evidence="6" type="ORF">ENV70_01570</name>
</gene>
<dbReference type="Gene3D" id="1.10.230.10">
    <property type="entry name" value="Cytochrome P450-Terp, domain 2"/>
    <property type="match status" value="1"/>
</dbReference>
<keyword evidence="6" id="KW-0012">Acyltransferase</keyword>
<protein>
    <recommendedName>
        <fullName evidence="3">citrate synthase (unknown stereospecificity)</fullName>
        <ecNumber evidence="3">2.3.3.16</ecNumber>
    </recommendedName>
</protein>
<proteinExistence type="inferred from homology"/>
<evidence type="ECO:0000256" key="1">
    <source>
        <dbReference type="ARBA" id="ARBA00005163"/>
    </source>
</evidence>
<evidence type="ECO:0000256" key="2">
    <source>
        <dbReference type="ARBA" id="ARBA00010566"/>
    </source>
</evidence>
<dbReference type="InterPro" id="IPR016142">
    <property type="entry name" value="Citrate_synth-like_lrg_a-sub"/>
</dbReference>
<dbReference type="NCBIfam" id="NF007128">
    <property type="entry name" value="PRK09569.1"/>
    <property type="match status" value="1"/>
</dbReference>
<dbReference type="SUPFAM" id="SSF48256">
    <property type="entry name" value="Citrate synthase"/>
    <property type="match status" value="1"/>
</dbReference>
<dbReference type="Gene3D" id="1.10.580.10">
    <property type="entry name" value="Citrate Synthase, domain 1"/>
    <property type="match status" value="1"/>
</dbReference>
<dbReference type="PRINTS" id="PR00143">
    <property type="entry name" value="CITRTSNTHASE"/>
</dbReference>
<comment type="pathway">
    <text evidence="1">Carbohydrate metabolism; tricarboxylic acid cycle.</text>
</comment>
<dbReference type="EC" id="2.3.3.16" evidence="3"/>
<dbReference type="GO" id="GO:0006099">
    <property type="term" value="P:tricarboxylic acid cycle"/>
    <property type="evidence" value="ECO:0007669"/>
    <property type="project" value="UniProtKB-UniPathway"/>
</dbReference>
<accession>A0A7C6AFC3</accession>
<dbReference type="PANTHER" id="PTHR11739">
    <property type="entry name" value="CITRATE SYNTHASE"/>
    <property type="match status" value="1"/>
</dbReference>
<comment type="caution">
    <text evidence="6">The sequence shown here is derived from an EMBL/GenBank/DDBJ whole genome shotgun (WGS) entry which is preliminary data.</text>
</comment>
<dbReference type="UniPathway" id="UPA00223"/>
<dbReference type="PROSITE" id="PS00480">
    <property type="entry name" value="CITRATE_SYNTHASE"/>
    <property type="match status" value="1"/>
</dbReference>
<dbReference type="InterPro" id="IPR002020">
    <property type="entry name" value="Citrate_synthase"/>
</dbReference>
<sequence>MDIIKLKLKEKIPAWKEEIKNLVKEYGDKVISEVTVSQAYGGMRGVKALICDTSEVPPDKGLIIREIPIAQLKDKLPEEVLYLLIIGELPDKEATEMVKSDLKKRSKVPDYVWDILKAMPKDSHPMAMFSLAILAMERDSLFRKKYTEGMKKEEYWEWALEDSLNLIAKLPAIAAGIYRMRFNKGPLINSDPNLDWAGDYAHMLGINDPTGEFKNLMRLYMVLHSDHESGNVSAHTCHCVGSALSDPYYAVSAGLNGLAGPLHGLANQECLAWIIKVREKFGGVPSDQDLRQFAWDTLNSGQVIPGYGHAVLRITDPRFDAFHEFGARVCPEDELYQIVAKVFKVVPQVLKEQGKVKDPWPNVDAASGCLLYHFGLTEFEYYTVLFGVSRAMGMCAQLIVSRALGEAIERPKSVTTKWVKETVKKG</sequence>
<dbReference type="PANTHER" id="PTHR11739:SF8">
    <property type="entry name" value="CITRATE SYNTHASE, MITOCHONDRIAL"/>
    <property type="match status" value="1"/>
</dbReference>
<evidence type="ECO:0000256" key="3">
    <source>
        <dbReference type="ARBA" id="ARBA00012972"/>
    </source>
</evidence>
<evidence type="ECO:0000256" key="4">
    <source>
        <dbReference type="ARBA" id="ARBA00022679"/>
    </source>
</evidence>
<organism evidence="6">
    <name type="scientific">candidate division WOR-3 bacterium</name>
    <dbReference type="NCBI Taxonomy" id="2052148"/>
    <lineage>
        <taxon>Bacteria</taxon>
        <taxon>Bacteria division WOR-3</taxon>
    </lineage>
</organism>
<evidence type="ECO:0000313" key="6">
    <source>
        <dbReference type="EMBL" id="HHS62292.1"/>
    </source>
</evidence>
<comment type="similarity">
    <text evidence="2 5">Belongs to the citrate synthase family.</text>
</comment>